<dbReference type="OrthoDB" id="4480369at2"/>
<evidence type="ECO:0000313" key="2">
    <source>
        <dbReference type="EMBL" id="ORW21902.1"/>
    </source>
</evidence>
<dbReference type="AlphaFoldDB" id="A0A1X1ZEZ6"/>
<reference evidence="2 3" key="1">
    <citation type="submission" date="2016-01" db="EMBL/GenBank/DDBJ databases">
        <title>The new phylogeny of the genus Mycobacterium.</title>
        <authorList>
            <person name="Tarcisio F."/>
            <person name="Conor M."/>
            <person name="Antonella G."/>
            <person name="Elisabetta G."/>
            <person name="Giulia F.S."/>
            <person name="Sara T."/>
            <person name="Anna F."/>
            <person name="Clotilde B."/>
            <person name="Roberto B."/>
            <person name="Veronica D.S."/>
            <person name="Fabio R."/>
            <person name="Monica P."/>
            <person name="Olivier J."/>
            <person name="Enrico T."/>
            <person name="Nicola S."/>
        </authorList>
    </citation>
    <scope>NUCLEOTIDE SEQUENCE [LARGE SCALE GENOMIC DNA]</scope>
    <source>
        <strain evidence="2 3">DSM 44803</strain>
    </source>
</reference>
<gene>
    <name evidence="2" type="ORF">AWC17_06015</name>
</gene>
<dbReference type="RefSeq" id="WP_007172415.1">
    <property type="nucleotide sequence ID" value="NZ_JACKSS010000170.1"/>
</dbReference>
<proteinExistence type="predicted"/>
<name>A0A1X1ZEZ6_9MYCO</name>
<evidence type="ECO:0008006" key="4">
    <source>
        <dbReference type="Google" id="ProtNLM"/>
    </source>
</evidence>
<dbReference type="GeneID" id="29696779"/>
<evidence type="ECO:0000256" key="1">
    <source>
        <dbReference type="SAM" id="MobiDB-lite"/>
    </source>
</evidence>
<protein>
    <recommendedName>
        <fullName evidence="4">Telomere-binding protein</fullName>
    </recommendedName>
</protein>
<keyword evidence="3" id="KW-1185">Reference proteome</keyword>
<dbReference type="InterPro" id="IPR034154">
    <property type="entry name" value="TOPRIM_DnaG/twinkle"/>
</dbReference>
<comment type="caution">
    <text evidence="2">The sequence shown here is derived from an EMBL/GenBank/DDBJ whole genome shotgun (WGS) entry which is preliminary data.</text>
</comment>
<feature type="compositionally biased region" description="Basic and acidic residues" evidence="1">
    <location>
        <begin position="374"/>
        <end position="383"/>
    </location>
</feature>
<feature type="region of interest" description="Disordered" evidence="1">
    <location>
        <begin position="97"/>
        <end position="126"/>
    </location>
</feature>
<dbReference type="EMBL" id="LQPH01000125">
    <property type="protein sequence ID" value="ORW21902.1"/>
    <property type="molecule type" value="Genomic_DNA"/>
</dbReference>
<evidence type="ECO:0000313" key="3">
    <source>
        <dbReference type="Proteomes" id="UP000193781"/>
    </source>
</evidence>
<sequence length="428" mass="46541">MASAHQLHSPGAALDHVRDALQAAGHAIRPRGSEAFMASCPLHTDHCPSLSVGWRENTRAGTGGAVLLHCFSCQAPAAAIAAALGLRLADLFDNPSPATGQRWPRVTQPRARRTPGPGPLPARITAGREDTNHHWRRARVYTYLTPTGTPVQQVVREECACTGRPHKQFRQRYRDGGQWVYRKPYGFTPVLYRPAAIAAAATRGAWIWVTEGEKDADTLTALGRLATTNAQGAANFPAELVDDFAGLKVAIVADRDLAGYQRAINLYARLRSITAQVVVLLPALDVDKADVTDHVNAGLWNRAELFGGLSVITPAELHTLAAAAKARVAAERFDVALQEARAHQDRRGLVPGSARNAARWLAEAAEQLRTVQHTHQDLHHDIGEQPSPRQRAEAAAIDALLEQLTTDYRNNTRRPAIHAGHDRLKESA</sequence>
<organism evidence="2 3">
    <name type="scientific">Mycobacterium nebraskense</name>
    <dbReference type="NCBI Taxonomy" id="244292"/>
    <lineage>
        <taxon>Bacteria</taxon>
        <taxon>Bacillati</taxon>
        <taxon>Actinomycetota</taxon>
        <taxon>Actinomycetes</taxon>
        <taxon>Mycobacteriales</taxon>
        <taxon>Mycobacteriaceae</taxon>
        <taxon>Mycobacterium</taxon>
    </lineage>
</organism>
<accession>A0A1X1ZEZ6</accession>
<dbReference type="Proteomes" id="UP000193781">
    <property type="component" value="Unassembled WGS sequence"/>
</dbReference>
<feature type="region of interest" description="Disordered" evidence="1">
    <location>
        <begin position="372"/>
        <end position="392"/>
    </location>
</feature>
<dbReference type="Gene3D" id="3.40.1360.10">
    <property type="match status" value="1"/>
</dbReference>
<dbReference type="CDD" id="cd01029">
    <property type="entry name" value="TOPRIM_primases"/>
    <property type="match status" value="1"/>
</dbReference>